<dbReference type="PANTHER" id="PTHR43363">
    <property type="entry name" value="HYPOXANTHINE PHOSPHORIBOSYLTRANSFERASE"/>
    <property type="match status" value="1"/>
</dbReference>
<dbReference type="GO" id="GO:0016757">
    <property type="term" value="F:glycosyltransferase activity"/>
    <property type="evidence" value="ECO:0007669"/>
    <property type="project" value="UniProtKB-KW"/>
</dbReference>
<accession>A0ABU2XQW8</accession>
<evidence type="ECO:0000313" key="5">
    <source>
        <dbReference type="Proteomes" id="UP001180754"/>
    </source>
</evidence>
<reference evidence="4" key="1">
    <citation type="submission" date="2024-05" db="EMBL/GenBank/DDBJ databases">
        <title>30 novel species of actinomycetes from the DSMZ collection.</title>
        <authorList>
            <person name="Nouioui I."/>
        </authorList>
    </citation>
    <scope>NUCLEOTIDE SEQUENCE</scope>
    <source>
        <strain evidence="4">DSM 41529</strain>
    </source>
</reference>
<evidence type="ECO:0000256" key="2">
    <source>
        <dbReference type="ARBA" id="ARBA00022679"/>
    </source>
</evidence>
<dbReference type="PANTHER" id="PTHR43363:SF1">
    <property type="entry name" value="HYPOXANTHINE-GUANINE PHOSPHORIBOSYLTRANSFERASE"/>
    <property type="match status" value="1"/>
</dbReference>
<evidence type="ECO:0000256" key="1">
    <source>
        <dbReference type="ARBA" id="ARBA00022676"/>
    </source>
</evidence>
<dbReference type="RefSeq" id="WP_311728888.1">
    <property type="nucleotide sequence ID" value="NZ_JAVRFD010000025.1"/>
</dbReference>
<feature type="domain" description="Phosphoribosyltransferase" evidence="3">
    <location>
        <begin position="23"/>
        <end position="161"/>
    </location>
</feature>
<dbReference type="Proteomes" id="UP001180754">
    <property type="component" value="Unassembled WGS sequence"/>
</dbReference>
<dbReference type="Pfam" id="PF00156">
    <property type="entry name" value="Pribosyltran"/>
    <property type="match status" value="1"/>
</dbReference>
<keyword evidence="2" id="KW-0808">Transferase</keyword>
<comment type="caution">
    <text evidence="4">The sequence shown here is derived from an EMBL/GenBank/DDBJ whole genome shotgun (WGS) entry which is preliminary data.</text>
</comment>
<organism evidence="4 5">
    <name type="scientific">Streptomyces lonegramiae</name>
    <dbReference type="NCBI Taxonomy" id="3075524"/>
    <lineage>
        <taxon>Bacteria</taxon>
        <taxon>Bacillati</taxon>
        <taxon>Actinomycetota</taxon>
        <taxon>Actinomycetes</taxon>
        <taxon>Kitasatosporales</taxon>
        <taxon>Streptomycetaceae</taxon>
        <taxon>Streptomyces</taxon>
    </lineage>
</organism>
<keyword evidence="1 4" id="KW-0328">Glycosyltransferase</keyword>
<dbReference type="EMBL" id="JAVRFD010000025">
    <property type="protein sequence ID" value="MDT0548319.1"/>
    <property type="molecule type" value="Genomic_DNA"/>
</dbReference>
<protein>
    <submittedName>
        <fullName evidence="4">Phosphoribosyltransferase family protein</fullName>
    </submittedName>
</protein>
<dbReference type="SUPFAM" id="SSF53271">
    <property type="entry name" value="PRTase-like"/>
    <property type="match status" value="1"/>
</dbReference>
<dbReference type="Gene3D" id="3.40.50.2020">
    <property type="match status" value="1"/>
</dbReference>
<dbReference type="InterPro" id="IPR000836">
    <property type="entry name" value="PRTase_dom"/>
</dbReference>
<gene>
    <name evidence="4" type="ORF">RND15_37355</name>
</gene>
<name>A0ABU2XQW8_9ACTN</name>
<dbReference type="InterPro" id="IPR029057">
    <property type="entry name" value="PRTase-like"/>
</dbReference>
<evidence type="ECO:0000313" key="4">
    <source>
        <dbReference type="EMBL" id="MDT0548319.1"/>
    </source>
</evidence>
<sequence length="175" mass="18670">MNATPTWRRANLLTIGWSEMGRMLTGLAHDVKESGFAPTVIVGIARGGLPPAVTLSNLLGVTDFRILGIPRNTTNSRYSERGEAVLDYITPQRPVTGADVLIVDDIMGDGGTMALAVDTIRGLGAAEIRTAVVVRNVGSRGRADFQAVEVDDWTVFPWELPPGAEDSTTVLAAPR</sequence>
<dbReference type="CDD" id="cd06223">
    <property type="entry name" value="PRTases_typeI"/>
    <property type="match status" value="1"/>
</dbReference>
<keyword evidence="5" id="KW-1185">Reference proteome</keyword>
<evidence type="ECO:0000259" key="3">
    <source>
        <dbReference type="Pfam" id="PF00156"/>
    </source>
</evidence>
<proteinExistence type="predicted"/>